<dbReference type="RefSeq" id="WP_390329449.1">
    <property type="nucleotide sequence ID" value="NZ_JBHRTP010000081.1"/>
</dbReference>
<evidence type="ECO:0000313" key="1">
    <source>
        <dbReference type="EMBL" id="MFC3110515.1"/>
    </source>
</evidence>
<sequence length="32" mass="3178">MKRAACKAQTATGAAIKIAASKSPRCSAGVTQ</sequence>
<name>A0ABV7F9D7_9BURK</name>
<gene>
    <name evidence="1" type="ORF">ACFOFO_21565</name>
</gene>
<evidence type="ECO:0000313" key="2">
    <source>
        <dbReference type="Proteomes" id="UP001595530"/>
    </source>
</evidence>
<comment type="caution">
    <text evidence="1">The sequence shown here is derived from an EMBL/GenBank/DDBJ whole genome shotgun (WGS) entry which is preliminary data.</text>
</comment>
<reference evidence="2" key="1">
    <citation type="journal article" date="2019" name="Int. J. Syst. Evol. Microbiol.">
        <title>The Global Catalogue of Microorganisms (GCM) 10K type strain sequencing project: providing services to taxonomists for standard genome sequencing and annotation.</title>
        <authorList>
            <consortium name="The Broad Institute Genomics Platform"/>
            <consortium name="The Broad Institute Genome Sequencing Center for Infectious Disease"/>
            <person name="Wu L."/>
            <person name="Ma J."/>
        </authorList>
    </citation>
    <scope>NUCLEOTIDE SEQUENCE [LARGE SCALE GENOMIC DNA]</scope>
    <source>
        <strain evidence="2">KCTC 42986</strain>
    </source>
</reference>
<dbReference type="EMBL" id="JBHRTP010000081">
    <property type="protein sequence ID" value="MFC3110515.1"/>
    <property type="molecule type" value="Genomic_DNA"/>
</dbReference>
<protein>
    <submittedName>
        <fullName evidence="1">Uncharacterized protein</fullName>
    </submittedName>
</protein>
<organism evidence="1 2">
    <name type="scientific">Undibacterium arcticum</name>
    <dbReference type="NCBI Taxonomy" id="1762892"/>
    <lineage>
        <taxon>Bacteria</taxon>
        <taxon>Pseudomonadati</taxon>
        <taxon>Pseudomonadota</taxon>
        <taxon>Betaproteobacteria</taxon>
        <taxon>Burkholderiales</taxon>
        <taxon>Oxalobacteraceae</taxon>
        <taxon>Undibacterium</taxon>
    </lineage>
</organism>
<proteinExistence type="predicted"/>
<dbReference type="Proteomes" id="UP001595530">
    <property type="component" value="Unassembled WGS sequence"/>
</dbReference>
<keyword evidence="2" id="KW-1185">Reference proteome</keyword>
<accession>A0ABV7F9D7</accession>